<dbReference type="Proteomes" id="UP000763557">
    <property type="component" value="Unassembled WGS sequence"/>
</dbReference>
<comment type="subcellular location">
    <subcellularLocation>
        <location evidence="1">Cell membrane</location>
        <topology evidence="1">Multi-pass membrane protein</topology>
    </subcellularLocation>
</comment>
<keyword evidence="9" id="KW-1185">Reference proteome</keyword>
<dbReference type="PANTHER" id="PTHR40077:SF2">
    <property type="entry name" value="MEMBRANE PROTEIN"/>
    <property type="match status" value="1"/>
</dbReference>
<feature type="transmembrane region" description="Helical" evidence="6">
    <location>
        <begin position="89"/>
        <end position="108"/>
    </location>
</feature>
<evidence type="ECO:0000256" key="4">
    <source>
        <dbReference type="ARBA" id="ARBA00022989"/>
    </source>
</evidence>
<feature type="transmembrane region" description="Helical" evidence="6">
    <location>
        <begin position="66"/>
        <end position="83"/>
    </location>
</feature>
<evidence type="ECO:0000256" key="6">
    <source>
        <dbReference type="SAM" id="Phobius"/>
    </source>
</evidence>
<dbReference type="RefSeq" id="WP_173124116.1">
    <property type="nucleotide sequence ID" value="NZ_CBCSGW010000008.1"/>
</dbReference>
<dbReference type="InterPro" id="IPR023845">
    <property type="entry name" value="DUF3817_TM"/>
</dbReference>
<sequence length="119" mass="12859">MTAPEPIVTNEESPARDTAAPGLKGALARYRVLAYIVGVGLLALVGAMIMNYGFDQPQYSKIVGPVHGFLYVVYLVLTVDLGLKARWPIVRTGLVLLAGMIPFVSFVAERKVTQELRAG</sequence>
<name>A0ABX2EWR8_9PSEU</name>
<evidence type="ECO:0000256" key="3">
    <source>
        <dbReference type="ARBA" id="ARBA00022692"/>
    </source>
</evidence>
<dbReference type="EMBL" id="JAAATY010000001">
    <property type="protein sequence ID" value="NRN63429.1"/>
    <property type="molecule type" value="Genomic_DNA"/>
</dbReference>
<reference evidence="8 9" key="1">
    <citation type="submission" date="2020-01" db="EMBL/GenBank/DDBJ databases">
        <title>Kibdelosporangium persica a novel Actinomycetes from a hot desert in Iran.</title>
        <authorList>
            <person name="Safaei N."/>
            <person name="Zaburannyi N."/>
            <person name="Mueller R."/>
            <person name="Wink J."/>
        </authorList>
    </citation>
    <scope>NUCLEOTIDE SEQUENCE [LARGE SCALE GENOMIC DNA]</scope>
    <source>
        <strain evidence="8 9">4NS15</strain>
    </source>
</reference>
<gene>
    <name evidence="8" type="ORF">GC106_6300</name>
</gene>
<evidence type="ECO:0000313" key="9">
    <source>
        <dbReference type="Proteomes" id="UP000763557"/>
    </source>
</evidence>
<dbReference type="PANTHER" id="PTHR40077">
    <property type="entry name" value="MEMBRANE PROTEIN-RELATED"/>
    <property type="match status" value="1"/>
</dbReference>
<keyword evidence="2" id="KW-1003">Cell membrane</keyword>
<keyword evidence="3 6" id="KW-0812">Transmembrane</keyword>
<protein>
    <submittedName>
        <fullName evidence="8">Integral membrane protein</fullName>
    </submittedName>
</protein>
<dbReference type="Pfam" id="PF12823">
    <property type="entry name" value="DUF3817"/>
    <property type="match status" value="1"/>
</dbReference>
<accession>A0ABX2EWR8</accession>
<dbReference type="NCBIfam" id="TIGR03954">
    <property type="entry name" value="integ_memb_HG"/>
    <property type="match status" value="1"/>
</dbReference>
<feature type="transmembrane region" description="Helical" evidence="6">
    <location>
        <begin position="32"/>
        <end position="54"/>
    </location>
</feature>
<organism evidence="8 9">
    <name type="scientific">Kibdelosporangium persicum</name>
    <dbReference type="NCBI Taxonomy" id="2698649"/>
    <lineage>
        <taxon>Bacteria</taxon>
        <taxon>Bacillati</taxon>
        <taxon>Actinomycetota</taxon>
        <taxon>Actinomycetes</taxon>
        <taxon>Pseudonocardiales</taxon>
        <taxon>Pseudonocardiaceae</taxon>
        <taxon>Kibdelosporangium</taxon>
    </lineage>
</organism>
<evidence type="ECO:0000259" key="7">
    <source>
        <dbReference type="Pfam" id="PF12823"/>
    </source>
</evidence>
<keyword evidence="5 6" id="KW-0472">Membrane</keyword>
<keyword evidence="4 6" id="KW-1133">Transmembrane helix</keyword>
<evidence type="ECO:0000256" key="1">
    <source>
        <dbReference type="ARBA" id="ARBA00004651"/>
    </source>
</evidence>
<evidence type="ECO:0000256" key="2">
    <source>
        <dbReference type="ARBA" id="ARBA00022475"/>
    </source>
</evidence>
<feature type="domain" description="DUF3817" evidence="7">
    <location>
        <begin position="27"/>
        <end position="113"/>
    </location>
</feature>
<evidence type="ECO:0000256" key="5">
    <source>
        <dbReference type="ARBA" id="ARBA00023136"/>
    </source>
</evidence>
<comment type="caution">
    <text evidence="8">The sequence shown here is derived from an EMBL/GenBank/DDBJ whole genome shotgun (WGS) entry which is preliminary data.</text>
</comment>
<evidence type="ECO:0000313" key="8">
    <source>
        <dbReference type="EMBL" id="NRN63429.1"/>
    </source>
</evidence>
<proteinExistence type="predicted"/>